<feature type="domain" description="GHMP kinase C-terminal" evidence="15">
    <location>
        <begin position="283"/>
        <end position="333"/>
    </location>
</feature>
<dbReference type="PRINTS" id="PR00958">
    <property type="entry name" value="HOMSERKINASE"/>
</dbReference>
<keyword evidence="5 13" id="KW-0028">Amino-acid biosynthesis</keyword>
<evidence type="ECO:0000313" key="16">
    <source>
        <dbReference type="EMBL" id="MEK0306098.1"/>
    </source>
</evidence>
<dbReference type="InterPro" id="IPR000870">
    <property type="entry name" value="Homoserine_kinase"/>
</dbReference>
<dbReference type="Pfam" id="PF08544">
    <property type="entry name" value="GHMP_kinases_C"/>
    <property type="match status" value="1"/>
</dbReference>
<dbReference type="Gene3D" id="3.30.70.890">
    <property type="entry name" value="GHMP kinase, C-terminal domain"/>
    <property type="match status" value="1"/>
</dbReference>
<comment type="subcellular location">
    <subcellularLocation>
        <location evidence="13">Cytoplasm</location>
    </subcellularLocation>
</comment>
<keyword evidence="17" id="KW-1185">Reference proteome</keyword>
<evidence type="ECO:0000256" key="8">
    <source>
        <dbReference type="ARBA" id="ARBA00022741"/>
    </source>
</evidence>
<name>A0ABU8ZLJ3_9BIFI</name>
<dbReference type="InterPro" id="IPR006203">
    <property type="entry name" value="GHMP_knse_ATP-bd_CS"/>
</dbReference>
<keyword evidence="9 13" id="KW-0418">Kinase</keyword>
<dbReference type="InterPro" id="IPR006204">
    <property type="entry name" value="GHMP_kinase_N_dom"/>
</dbReference>
<dbReference type="Proteomes" id="UP001373159">
    <property type="component" value="Unassembled WGS sequence"/>
</dbReference>
<evidence type="ECO:0000259" key="15">
    <source>
        <dbReference type="Pfam" id="PF08544"/>
    </source>
</evidence>
<evidence type="ECO:0000256" key="11">
    <source>
        <dbReference type="ARBA" id="ARBA00049375"/>
    </source>
</evidence>
<keyword evidence="6 13" id="KW-0808">Transferase</keyword>
<dbReference type="RefSeq" id="WP_340468635.1">
    <property type="nucleotide sequence ID" value="NZ_JBANBB010000001.1"/>
</dbReference>
<dbReference type="InterPro" id="IPR014721">
    <property type="entry name" value="Ribsml_uS5_D2-typ_fold_subgr"/>
</dbReference>
<keyword evidence="8 13" id="KW-0547">Nucleotide-binding</keyword>
<comment type="function">
    <text evidence="12 13">Catalyzes the ATP-dependent phosphorylation of L-homoserine to L-homoserine phosphate.</text>
</comment>
<evidence type="ECO:0000256" key="13">
    <source>
        <dbReference type="HAMAP-Rule" id="MF_00384"/>
    </source>
</evidence>
<evidence type="ECO:0000256" key="9">
    <source>
        <dbReference type="ARBA" id="ARBA00022777"/>
    </source>
</evidence>
<evidence type="ECO:0000256" key="5">
    <source>
        <dbReference type="ARBA" id="ARBA00022605"/>
    </source>
</evidence>
<evidence type="ECO:0000313" key="17">
    <source>
        <dbReference type="Proteomes" id="UP001373159"/>
    </source>
</evidence>
<protein>
    <recommendedName>
        <fullName evidence="4 13">Homoserine kinase</fullName>
        <shortName evidence="13">HK</shortName>
        <shortName evidence="13">HSK</shortName>
        <ecNumber evidence="3 13">2.7.1.39</ecNumber>
    </recommendedName>
</protein>
<dbReference type="PANTHER" id="PTHR20861:SF1">
    <property type="entry name" value="HOMOSERINE KINASE"/>
    <property type="match status" value="1"/>
</dbReference>
<feature type="binding site" evidence="13">
    <location>
        <begin position="132"/>
        <end position="142"/>
    </location>
    <ligand>
        <name>ATP</name>
        <dbReference type="ChEBI" id="CHEBI:30616"/>
    </ligand>
</feature>
<dbReference type="GO" id="GO:0004413">
    <property type="term" value="F:homoserine kinase activity"/>
    <property type="evidence" value="ECO:0007669"/>
    <property type="project" value="UniProtKB-EC"/>
</dbReference>
<dbReference type="HAMAP" id="MF_00384">
    <property type="entry name" value="Homoser_kinase"/>
    <property type="match status" value="1"/>
</dbReference>
<evidence type="ECO:0000256" key="3">
    <source>
        <dbReference type="ARBA" id="ARBA00012078"/>
    </source>
</evidence>
<dbReference type="SUPFAM" id="SSF55060">
    <property type="entry name" value="GHMP Kinase, C-terminal domain"/>
    <property type="match status" value="1"/>
</dbReference>
<dbReference type="SUPFAM" id="SSF54211">
    <property type="entry name" value="Ribosomal protein S5 domain 2-like"/>
    <property type="match status" value="1"/>
</dbReference>
<evidence type="ECO:0000256" key="4">
    <source>
        <dbReference type="ARBA" id="ARBA00017858"/>
    </source>
</evidence>
<comment type="pathway">
    <text evidence="1 13">Amino-acid biosynthesis; L-threonine biosynthesis; L-threonine from L-aspartate: step 4/5.</text>
</comment>
<keyword evidence="7 13" id="KW-0791">Threonine biosynthesis</keyword>
<dbReference type="InterPro" id="IPR036554">
    <property type="entry name" value="GHMP_kinase_C_sf"/>
</dbReference>
<gene>
    <name evidence="13 16" type="primary">thrB</name>
    <name evidence="16" type="ORF">V8P97_01215</name>
</gene>
<proteinExistence type="inferred from homology"/>
<reference evidence="16 17" key="1">
    <citation type="submission" date="2024-02" db="EMBL/GenBank/DDBJ databases">
        <title>Bifidobacterium honeyensis sp. nov., isolated from the comb honey.</title>
        <authorList>
            <person name="Liu W."/>
            <person name="Li Y."/>
        </authorList>
    </citation>
    <scope>NUCLEOTIDE SEQUENCE [LARGE SCALE GENOMIC DNA]</scope>
    <source>
        <strain evidence="16 17">IMAU50988</strain>
    </source>
</reference>
<evidence type="ECO:0000256" key="6">
    <source>
        <dbReference type="ARBA" id="ARBA00022679"/>
    </source>
</evidence>
<evidence type="ECO:0000259" key="14">
    <source>
        <dbReference type="Pfam" id="PF00288"/>
    </source>
</evidence>
<sequence length="362" mass="38030">MTDRLHGAADGCRPVCRQVTVDVPATSANLGSGFDCAGLALDFCDHLTFTLPQVDPDGSGVDRADRVDRAERVDLAERAGREARTLVTVKGEGQGRLPVDGRNLVASTFRRACAAFGLEVDDLFLEADNRIPQARGMGSSASALVGAVAAADAFCHSGRIDRHRVFELAASYEGHPDNVAPAVYGGLTISWPLAGADREGPGGYGTVGYPVDEGVEAAILVPDFRVPTSQARQILPDGLSMSDAVFNMARVGLLPAALGPSATEVGATGSGDRREGLLYTATQDRVHQPFRRSLMPASWTLVERLRGQGLAAAISGAGPSVIVLHRGRREEIAHLAGPELAGGHWDLLDLPIRTGGVEVTRG</sequence>
<evidence type="ECO:0000256" key="2">
    <source>
        <dbReference type="ARBA" id="ARBA00007370"/>
    </source>
</evidence>
<dbReference type="Gene3D" id="3.30.230.10">
    <property type="match status" value="1"/>
</dbReference>
<accession>A0ABU8ZLJ3</accession>
<organism evidence="16 17">
    <name type="scientific">Bifidobacterium favimelis</name>
    <dbReference type="NCBI Taxonomy" id="3122979"/>
    <lineage>
        <taxon>Bacteria</taxon>
        <taxon>Bacillati</taxon>
        <taxon>Actinomycetota</taxon>
        <taxon>Actinomycetes</taxon>
        <taxon>Bifidobacteriales</taxon>
        <taxon>Bifidobacteriaceae</taxon>
        <taxon>Bifidobacterium</taxon>
    </lineage>
</organism>
<evidence type="ECO:0000256" key="7">
    <source>
        <dbReference type="ARBA" id="ARBA00022697"/>
    </source>
</evidence>
<dbReference type="InterPro" id="IPR020568">
    <property type="entry name" value="Ribosomal_Su5_D2-typ_SF"/>
</dbReference>
<dbReference type="PROSITE" id="PS00627">
    <property type="entry name" value="GHMP_KINASES_ATP"/>
    <property type="match status" value="1"/>
</dbReference>
<evidence type="ECO:0000256" key="1">
    <source>
        <dbReference type="ARBA" id="ARBA00005015"/>
    </source>
</evidence>
<evidence type="ECO:0000256" key="12">
    <source>
        <dbReference type="ARBA" id="ARBA00049954"/>
    </source>
</evidence>
<dbReference type="Pfam" id="PF00288">
    <property type="entry name" value="GHMP_kinases_N"/>
    <property type="match status" value="1"/>
</dbReference>
<keyword evidence="13" id="KW-0963">Cytoplasm</keyword>
<dbReference type="EC" id="2.7.1.39" evidence="3 13"/>
<evidence type="ECO:0000256" key="10">
    <source>
        <dbReference type="ARBA" id="ARBA00022840"/>
    </source>
</evidence>
<keyword evidence="10 13" id="KW-0067">ATP-binding</keyword>
<comment type="catalytic activity">
    <reaction evidence="11 13">
        <text>L-homoserine + ATP = O-phospho-L-homoserine + ADP + H(+)</text>
        <dbReference type="Rhea" id="RHEA:13985"/>
        <dbReference type="ChEBI" id="CHEBI:15378"/>
        <dbReference type="ChEBI" id="CHEBI:30616"/>
        <dbReference type="ChEBI" id="CHEBI:57476"/>
        <dbReference type="ChEBI" id="CHEBI:57590"/>
        <dbReference type="ChEBI" id="CHEBI:456216"/>
        <dbReference type="EC" id="2.7.1.39"/>
    </reaction>
</comment>
<dbReference type="EMBL" id="JBANBB010000001">
    <property type="protein sequence ID" value="MEK0306098.1"/>
    <property type="molecule type" value="Genomic_DNA"/>
</dbReference>
<comment type="similarity">
    <text evidence="2 13">Belongs to the GHMP kinase family. Homoserine kinase subfamily.</text>
</comment>
<feature type="domain" description="GHMP kinase N-terminal" evidence="14">
    <location>
        <begin position="103"/>
        <end position="186"/>
    </location>
</feature>
<dbReference type="PIRSF" id="PIRSF000676">
    <property type="entry name" value="Homoser_kin"/>
    <property type="match status" value="1"/>
</dbReference>
<comment type="caution">
    <text evidence="16">The sequence shown here is derived from an EMBL/GenBank/DDBJ whole genome shotgun (WGS) entry which is preliminary data.</text>
</comment>
<dbReference type="NCBIfam" id="TIGR00191">
    <property type="entry name" value="thrB"/>
    <property type="match status" value="1"/>
</dbReference>
<dbReference type="PANTHER" id="PTHR20861">
    <property type="entry name" value="HOMOSERINE/4-DIPHOSPHOCYTIDYL-2-C-METHYL-D-ERYTHRITOL KINASE"/>
    <property type="match status" value="1"/>
</dbReference>
<dbReference type="InterPro" id="IPR013750">
    <property type="entry name" value="GHMP_kinase_C_dom"/>
</dbReference>